<evidence type="ECO:0000256" key="1">
    <source>
        <dbReference type="SAM" id="MobiDB-lite"/>
    </source>
</evidence>
<organism evidence="3 4">
    <name type="scientific">Streptomyces griseoviridis</name>
    <dbReference type="NCBI Taxonomy" id="45398"/>
    <lineage>
        <taxon>Bacteria</taxon>
        <taxon>Bacillati</taxon>
        <taxon>Actinomycetota</taxon>
        <taxon>Actinomycetes</taxon>
        <taxon>Kitasatosporales</taxon>
        <taxon>Streptomycetaceae</taxon>
        <taxon>Streptomyces</taxon>
    </lineage>
</organism>
<keyword evidence="2" id="KW-0732">Signal</keyword>
<reference evidence="3" key="1">
    <citation type="journal article" date="2014" name="Int. J. Syst. Evol. Microbiol.">
        <title>Complete genome sequence of Corynebacterium casei LMG S-19264T (=DSM 44701T), isolated from a smear-ripened cheese.</title>
        <authorList>
            <consortium name="US DOE Joint Genome Institute (JGI-PGF)"/>
            <person name="Walter F."/>
            <person name="Albersmeier A."/>
            <person name="Kalinowski J."/>
            <person name="Ruckert C."/>
        </authorList>
    </citation>
    <scope>NUCLEOTIDE SEQUENCE</scope>
    <source>
        <strain evidence="3">JCM 4234</strain>
    </source>
</reference>
<keyword evidence="4" id="KW-1185">Reference proteome</keyword>
<dbReference type="AlphaFoldDB" id="A0A918GU12"/>
<dbReference type="PROSITE" id="PS51257">
    <property type="entry name" value="PROKAR_LIPOPROTEIN"/>
    <property type="match status" value="1"/>
</dbReference>
<comment type="caution">
    <text evidence="3">The sequence shown here is derived from an EMBL/GenBank/DDBJ whole genome shotgun (WGS) entry which is preliminary data.</text>
</comment>
<evidence type="ECO:0000313" key="3">
    <source>
        <dbReference type="EMBL" id="GGS61909.1"/>
    </source>
</evidence>
<proteinExistence type="predicted"/>
<evidence type="ECO:0000313" key="4">
    <source>
        <dbReference type="Proteomes" id="UP000653493"/>
    </source>
</evidence>
<dbReference type="EMBL" id="BMSL01000026">
    <property type="protein sequence ID" value="GGS61909.1"/>
    <property type="molecule type" value="Genomic_DNA"/>
</dbReference>
<feature type="region of interest" description="Disordered" evidence="1">
    <location>
        <begin position="74"/>
        <end position="93"/>
    </location>
</feature>
<reference evidence="3" key="2">
    <citation type="submission" date="2020-09" db="EMBL/GenBank/DDBJ databases">
        <authorList>
            <person name="Sun Q."/>
            <person name="Ohkuma M."/>
        </authorList>
    </citation>
    <scope>NUCLEOTIDE SEQUENCE</scope>
    <source>
        <strain evidence="3">JCM 4234</strain>
    </source>
</reference>
<gene>
    <name evidence="3" type="ORF">GCM10010238_58630</name>
</gene>
<evidence type="ECO:0008006" key="5">
    <source>
        <dbReference type="Google" id="ProtNLM"/>
    </source>
</evidence>
<dbReference type="Proteomes" id="UP000653493">
    <property type="component" value="Unassembled WGS sequence"/>
</dbReference>
<accession>A0A918GU12</accession>
<evidence type="ECO:0000256" key="2">
    <source>
        <dbReference type="SAM" id="SignalP"/>
    </source>
</evidence>
<feature type="signal peptide" evidence="2">
    <location>
        <begin position="1"/>
        <end position="19"/>
    </location>
</feature>
<name>A0A918GU12_STRGD</name>
<sequence>MGVHMNRRLFGLACTLVLAASVSTTGCSSRYSPCPGADQRPEGLNTQDLVGTYEDSAARLTLRNDGTFTTVGWPADLEEASGNPRDRTGSGTWKLTPDHDIDWPVSFSFHKISGFWDSDVNGGYYGSGLYVGGGRENPHLYEYVGDPDSCDLNTLTRNS</sequence>
<protein>
    <recommendedName>
        <fullName evidence="5">Lipoprotein</fullName>
    </recommendedName>
</protein>
<feature type="chain" id="PRO_5037134174" description="Lipoprotein" evidence="2">
    <location>
        <begin position="20"/>
        <end position="159"/>
    </location>
</feature>